<evidence type="ECO:0000256" key="2">
    <source>
        <dbReference type="ARBA" id="ARBA00022692"/>
    </source>
</evidence>
<feature type="compositionally biased region" description="Polar residues" evidence="6">
    <location>
        <begin position="1"/>
        <end position="10"/>
    </location>
</feature>
<keyword evidence="3" id="KW-0256">Endoplasmic reticulum</keyword>
<keyword evidence="4 7" id="KW-1133">Transmembrane helix</keyword>
<accession>A0A9P7G040</accession>
<dbReference type="GO" id="GO:0005789">
    <property type="term" value="C:endoplasmic reticulum membrane"/>
    <property type="evidence" value="ECO:0007669"/>
    <property type="project" value="UniProtKB-SubCell"/>
</dbReference>
<comment type="subcellular location">
    <subcellularLocation>
        <location evidence="1">Endoplasmic reticulum membrane</location>
        <topology evidence="1">Multi-pass membrane protein</topology>
    </subcellularLocation>
</comment>
<evidence type="ECO:0000256" key="4">
    <source>
        <dbReference type="ARBA" id="ARBA00022989"/>
    </source>
</evidence>
<feature type="region of interest" description="Disordered" evidence="6">
    <location>
        <begin position="1"/>
        <end position="24"/>
    </location>
</feature>
<feature type="transmembrane region" description="Helical" evidence="7">
    <location>
        <begin position="55"/>
        <end position="76"/>
    </location>
</feature>
<reference evidence="8" key="1">
    <citation type="submission" date="2020-07" db="EMBL/GenBank/DDBJ databases">
        <authorList>
            <person name="Nieuwenhuis M."/>
            <person name="Van De Peppel L.J.J."/>
        </authorList>
    </citation>
    <scope>NUCLEOTIDE SEQUENCE</scope>
    <source>
        <strain evidence="8">AP01</strain>
        <tissue evidence="8">Mycelium</tissue>
    </source>
</reference>
<organism evidence="8 9">
    <name type="scientific">Asterophora parasitica</name>
    <dbReference type="NCBI Taxonomy" id="117018"/>
    <lineage>
        <taxon>Eukaryota</taxon>
        <taxon>Fungi</taxon>
        <taxon>Dikarya</taxon>
        <taxon>Basidiomycota</taxon>
        <taxon>Agaricomycotina</taxon>
        <taxon>Agaricomycetes</taxon>
        <taxon>Agaricomycetidae</taxon>
        <taxon>Agaricales</taxon>
        <taxon>Tricholomatineae</taxon>
        <taxon>Lyophyllaceae</taxon>
        <taxon>Asterophora</taxon>
    </lineage>
</organism>
<evidence type="ECO:0000313" key="8">
    <source>
        <dbReference type="EMBL" id="KAG5640476.1"/>
    </source>
</evidence>
<gene>
    <name evidence="8" type="ORF">DXG03_008381</name>
</gene>
<keyword evidence="2 7" id="KW-0812">Transmembrane</keyword>
<name>A0A9P7G040_9AGAR</name>
<dbReference type="Proteomes" id="UP000775547">
    <property type="component" value="Unassembled WGS sequence"/>
</dbReference>
<evidence type="ECO:0000313" key="9">
    <source>
        <dbReference type="Proteomes" id="UP000775547"/>
    </source>
</evidence>
<dbReference type="InterPro" id="IPR024512">
    <property type="entry name" value="Ser_palmitoyltrfase_ssu-like"/>
</dbReference>
<proteinExistence type="predicted"/>
<keyword evidence="5 7" id="KW-0472">Membrane</keyword>
<evidence type="ECO:0000256" key="6">
    <source>
        <dbReference type="SAM" id="MobiDB-lite"/>
    </source>
</evidence>
<comment type="caution">
    <text evidence="8">The sequence shown here is derived from an EMBL/GenBank/DDBJ whole genome shotgun (WGS) entry which is preliminary data.</text>
</comment>
<dbReference type="AlphaFoldDB" id="A0A9P7G040"/>
<sequence>MSTVPSSSLATLPRPKPDLSHTRRPKSSIGIFFWRCRMWFEATFVLSMLEPWEKIIILTIFLGTVLLVMTGLVKYLPEHISIMQRRAMYYLWGQEGDERLLWQWLGVSAAANVAEGAPGLYKEL</sequence>
<dbReference type="EMBL" id="JABCKV010000695">
    <property type="protein sequence ID" value="KAG5640476.1"/>
    <property type="molecule type" value="Genomic_DNA"/>
</dbReference>
<dbReference type="OrthoDB" id="202672at2759"/>
<evidence type="ECO:0000256" key="5">
    <source>
        <dbReference type="ARBA" id="ARBA00023136"/>
    </source>
</evidence>
<keyword evidence="9" id="KW-1185">Reference proteome</keyword>
<evidence type="ECO:0000256" key="3">
    <source>
        <dbReference type="ARBA" id="ARBA00022824"/>
    </source>
</evidence>
<evidence type="ECO:0000256" key="1">
    <source>
        <dbReference type="ARBA" id="ARBA00004477"/>
    </source>
</evidence>
<protein>
    <submittedName>
        <fullName evidence="8">Uncharacterized protein</fullName>
    </submittedName>
</protein>
<evidence type="ECO:0000256" key="7">
    <source>
        <dbReference type="SAM" id="Phobius"/>
    </source>
</evidence>
<dbReference type="Pfam" id="PF11779">
    <property type="entry name" value="SPT_ssu-like"/>
    <property type="match status" value="1"/>
</dbReference>
<reference evidence="8" key="2">
    <citation type="submission" date="2021-10" db="EMBL/GenBank/DDBJ databases">
        <title>Phylogenomics reveals ancestral predisposition of the termite-cultivated fungus Termitomyces towards a domesticated lifestyle.</title>
        <authorList>
            <person name="Auxier B."/>
            <person name="Grum-Grzhimaylo A."/>
            <person name="Cardenas M.E."/>
            <person name="Lodge J.D."/>
            <person name="Laessoe T."/>
            <person name="Pedersen O."/>
            <person name="Smith M.E."/>
            <person name="Kuyper T.W."/>
            <person name="Franco-Molano E.A."/>
            <person name="Baroni T.J."/>
            <person name="Aanen D.K."/>
        </authorList>
    </citation>
    <scope>NUCLEOTIDE SEQUENCE</scope>
    <source>
        <strain evidence="8">AP01</strain>
        <tissue evidence="8">Mycelium</tissue>
    </source>
</reference>